<dbReference type="Proteomes" id="UP000241808">
    <property type="component" value="Unassembled WGS sequence"/>
</dbReference>
<organism evidence="1 2">
    <name type="scientific">Phreatobacter oligotrophus</name>
    <dbReference type="NCBI Taxonomy" id="1122261"/>
    <lineage>
        <taxon>Bacteria</taxon>
        <taxon>Pseudomonadati</taxon>
        <taxon>Pseudomonadota</taxon>
        <taxon>Alphaproteobacteria</taxon>
        <taxon>Hyphomicrobiales</taxon>
        <taxon>Phreatobacteraceae</taxon>
        <taxon>Phreatobacter</taxon>
    </lineage>
</organism>
<evidence type="ECO:0000313" key="2">
    <source>
        <dbReference type="Proteomes" id="UP000241808"/>
    </source>
</evidence>
<dbReference type="Pfam" id="PF11836">
    <property type="entry name" value="Phage_TAC_11"/>
    <property type="match status" value="1"/>
</dbReference>
<dbReference type="EMBL" id="PZZL01000002">
    <property type="protein sequence ID" value="PTM60655.1"/>
    <property type="molecule type" value="Genomic_DNA"/>
</dbReference>
<dbReference type="AlphaFoldDB" id="A0A2T4ZFG0"/>
<dbReference type="InterPro" id="IPR021791">
    <property type="entry name" value="Phage_TAC_11"/>
</dbReference>
<proteinExistence type="predicted"/>
<reference evidence="1 2" key="1">
    <citation type="submission" date="2018-04" db="EMBL/GenBank/DDBJ databases">
        <title>Genomic Encyclopedia of Archaeal and Bacterial Type Strains, Phase II (KMG-II): from individual species to whole genera.</title>
        <authorList>
            <person name="Goeker M."/>
        </authorList>
    </citation>
    <scope>NUCLEOTIDE SEQUENCE [LARGE SCALE GENOMIC DNA]</scope>
    <source>
        <strain evidence="1 2">DSM 25521</strain>
    </source>
</reference>
<gene>
    <name evidence="1" type="ORF">C8P69_10237</name>
</gene>
<accession>A0A2T4ZFG0</accession>
<sequence length="123" mass="12354">MANARRGEIEAELGGTRRRLVLTLGALAELEAHFEASDLVDLAERFSAGRLAAGDLAAILGAGLRGAGEAITDREVAALDVEGGAAGYARIASQLLAVTFGGGAEEGAGHPFGEAPSPSPGTR</sequence>
<comment type="caution">
    <text evidence="1">The sequence shown here is derived from an EMBL/GenBank/DDBJ whole genome shotgun (WGS) entry which is preliminary data.</text>
</comment>
<keyword evidence="2" id="KW-1185">Reference proteome</keyword>
<dbReference type="OrthoDB" id="7206814at2"/>
<name>A0A2T4ZFG0_9HYPH</name>
<protein>
    <submittedName>
        <fullName evidence="1">Tail tube GTA-gp10-like protein</fullName>
    </submittedName>
</protein>
<evidence type="ECO:0000313" key="1">
    <source>
        <dbReference type="EMBL" id="PTM60655.1"/>
    </source>
</evidence>
<dbReference type="RefSeq" id="WP_108174615.1">
    <property type="nucleotide sequence ID" value="NZ_PZZL01000002.1"/>
</dbReference>